<evidence type="ECO:0000259" key="4">
    <source>
        <dbReference type="PROSITE" id="PS50937"/>
    </source>
</evidence>
<dbReference type="GO" id="GO:0003677">
    <property type="term" value="F:DNA binding"/>
    <property type="evidence" value="ECO:0007669"/>
    <property type="project" value="UniProtKB-KW"/>
</dbReference>
<organism evidence="5 6">
    <name type="scientific">Pseudochelatococcus contaminans</name>
    <dbReference type="NCBI Taxonomy" id="1538103"/>
    <lineage>
        <taxon>Bacteria</taxon>
        <taxon>Pseudomonadati</taxon>
        <taxon>Pseudomonadota</taxon>
        <taxon>Alphaproteobacteria</taxon>
        <taxon>Hyphomicrobiales</taxon>
        <taxon>Chelatococcaceae</taxon>
        <taxon>Pseudochelatococcus</taxon>
    </lineage>
</organism>
<keyword evidence="3" id="KW-0804">Transcription</keyword>
<dbReference type="InterPro" id="IPR000551">
    <property type="entry name" value="MerR-type_HTH_dom"/>
</dbReference>
<gene>
    <name evidence="5" type="ORF">FHS81_001212</name>
</gene>
<dbReference type="SMART" id="SM00422">
    <property type="entry name" value="HTH_MERR"/>
    <property type="match status" value="1"/>
</dbReference>
<dbReference type="GO" id="GO:0003700">
    <property type="term" value="F:DNA-binding transcription factor activity"/>
    <property type="evidence" value="ECO:0007669"/>
    <property type="project" value="InterPro"/>
</dbReference>
<dbReference type="AlphaFoldDB" id="A0A7W5Z306"/>
<proteinExistence type="predicted"/>
<dbReference type="EMBL" id="JACICC010000002">
    <property type="protein sequence ID" value="MBB3809142.1"/>
    <property type="molecule type" value="Genomic_DNA"/>
</dbReference>
<dbReference type="InterPro" id="IPR009061">
    <property type="entry name" value="DNA-bd_dom_put_sf"/>
</dbReference>
<accession>A0A7W5Z306</accession>
<name>A0A7W5Z306_9HYPH</name>
<dbReference type="PRINTS" id="PR00040">
    <property type="entry name" value="HTHMERR"/>
</dbReference>
<dbReference type="Gene3D" id="1.10.1660.10">
    <property type="match status" value="1"/>
</dbReference>
<evidence type="ECO:0000313" key="6">
    <source>
        <dbReference type="Proteomes" id="UP000537592"/>
    </source>
</evidence>
<sequence length="143" mass="16186">MEITIGELSRRTGVKVPTVRYYEEIGLLQAPPRTEGGQRRYDKAVVERLNFIRHARDLGFEIDDIRELLTMTGTPQASCHAADSIARKHLEEVERRIARLLALKAELTRMVNECGHGRVCDCRVIEVLANHALCVGEHRDDPA</sequence>
<evidence type="ECO:0000256" key="3">
    <source>
        <dbReference type="ARBA" id="ARBA00023163"/>
    </source>
</evidence>
<keyword evidence="6" id="KW-1185">Reference proteome</keyword>
<dbReference type="Pfam" id="PF13411">
    <property type="entry name" value="MerR_1"/>
    <property type="match status" value="1"/>
</dbReference>
<dbReference type="SUPFAM" id="SSF46955">
    <property type="entry name" value="Putative DNA-binding domain"/>
    <property type="match status" value="1"/>
</dbReference>
<keyword evidence="1" id="KW-0805">Transcription regulation</keyword>
<dbReference type="Proteomes" id="UP000537592">
    <property type="component" value="Unassembled WGS sequence"/>
</dbReference>
<protein>
    <submittedName>
        <fullName evidence="5">DNA-binding transcriptional MerR regulator</fullName>
    </submittedName>
</protein>
<dbReference type="CDD" id="cd04785">
    <property type="entry name" value="HTH_CadR-PbrR-like"/>
    <property type="match status" value="1"/>
</dbReference>
<evidence type="ECO:0000256" key="1">
    <source>
        <dbReference type="ARBA" id="ARBA00023015"/>
    </source>
</evidence>
<dbReference type="InterPro" id="IPR047057">
    <property type="entry name" value="MerR_fam"/>
</dbReference>
<keyword evidence="2 5" id="KW-0238">DNA-binding</keyword>
<dbReference type="PANTHER" id="PTHR30204:SF94">
    <property type="entry name" value="HEAVY METAL-DEPENDENT TRANSCRIPTIONAL REGULATOR HI_0293-RELATED"/>
    <property type="match status" value="1"/>
</dbReference>
<dbReference type="PROSITE" id="PS00552">
    <property type="entry name" value="HTH_MERR_1"/>
    <property type="match status" value="1"/>
</dbReference>
<feature type="domain" description="HTH merR-type" evidence="4">
    <location>
        <begin position="1"/>
        <end position="71"/>
    </location>
</feature>
<evidence type="ECO:0000313" key="5">
    <source>
        <dbReference type="EMBL" id="MBB3809142.1"/>
    </source>
</evidence>
<dbReference type="PROSITE" id="PS50937">
    <property type="entry name" value="HTH_MERR_2"/>
    <property type="match status" value="1"/>
</dbReference>
<dbReference type="PANTHER" id="PTHR30204">
    <property type="entry name" value="REDOX-CYCLING DRUG-SENSING TRANSCRIPTIONAL ACTIVATOR SOXR"/>
    <property type="match status" value="1"/>
</dbReference>
<reference evidence="5 6" key="1">
    <citation type="submission" date="2020-08" db="EMBL/GenBank/DDBJ databases">
        <title>Genomic Encyclopedia of Type Strains, Phase IV (KMG-IV): sequencing the most valuable type-strain genomes for metagenomic binning, comparative biology and taxonomic classification.</title>
        <authorList>
            <person name="Goeker M."/>
        </authorList>
    </citation>
    <scope>NUCLEOTIDE SEQUENCE [LARGE SCALE GENOMIC DNA]</scope>
    <source>
        <strain evidence="5 6">DSM 28760</strain>
    </source>
</reference>
<comment type="caution">
    <text evidence="5">The sequence shown here is derived from an EMBL/GenBank/DDBJ whole genome shotgun (WGS) entry which is preliminary data.</text>
</comment>
<evidence type="ECO:0000256" key="2">
    <source>
        <dbReference type="ARBA" id="ARBA00023125"/>
    </source>
</evidence>